<dbReference type="PANTHER" id="PTHR43343">
    <property type="entry name" value="PEPTIDASE S12"/>
    <property type="match status" value="1"/>
</dbReference>
<protein>
    <submittedName>
        <fullName evidence="7">Serine protease DegS/serine protease DegQ</fullName>
    </submittedName>
</protein>
<keyword evidence="5" id="KW-1133">Transmembrane helix</keyword>
<dbReference type="EMBL" id="QNRF01000005">
    <property type="protein sequence ID" value="RBO82682.1"/>
    <property type="molecule type" value="Genomic_DNA"/>
</dbReference>
<dbReference type="SMART" id="SM00228">
    <property type="entry name" value="PDZ"/>
    <property type="match status" value="1"/>
</dbReference>
<dbReference type="InterPro" id="IPR009003">
    <property type="entry name" value="Peptidase_S1_PA"/>
</dbReference>
<feature type="transmembrane region" description="Helical" evidence="5">
    <location>
        <begin position="6"/>
        <end position="28"/>
    </location>
</feature>
<dbReference type="PANTHER" id="PTHR43343:SF3">
    <property type="entry name" value="PROTEASE DO-LIKE 8, CHLOROPLASTIC"/>
    <property type="match status" value="1"/>
</dbReference>
<dbReference type="Gene3D" id="2.30.42.10">
    <property type="match status" value="1"/>
</dbReference>
<dbReference type="InterPro" id="IPR051201">
    <property type="entry name" value="Chloro_Bact_Ser_Proteases"/>
</dbReference>
<dbReference type="Proteomes" id="UP000252086">
    <property type="component" value="Unassembled WGS sequence"/>
</dbReference>
<keyword evidence="5" id="KW-0812">Transmembrane</keyword>
<dbReference type="PRINTS" id="PR00834">
    <property type="entry name" value="PROTEASES2C"/>
</dbReference>
<sequence>MMKLKIYWMPAIIAILLGACIGLTTLLIQDNRKSQRPFSFADIVKATTPSVVSIYSQKFTKRRWTDKTAATQTTSLGSGVIMTSDGFILTNHHVIQNAQSITVALNDERRLAANLIGSDPSTDLAVLKIQLNDLPSIQIGQSETVQIGDQILAIGNPFGIGQTVTSGIISAKGRNSIGLNTYENFLQTDAAINPGNSGGALVNMQGELIGISSAIYSSSGGSQGIGFATPIDDAMSVMQDIITHGEVIRGYLGMEAQKITYNLANNLALPSEYGLLVSDITNESPADKAGIEVGDIILEINQTPSRDPIQIKRLIASLKPGTSISLLGLRGQQSYQTKITLDKQPAMQRVAY</sequence>
<dbReference type="OrthoDB" id="9758917at2"/>
<comment type="similarity">
    <text evidence="1">Belongs to the peptidase S1C family.</text>
</comment>
<dbReference type="Pfam" id="PF17820">
    <property type="entry name" value="PDZ_6"/>
    <property type="match status" value="1"/>
</dbReference>
<dbReference type="SUPFAM" id="SSF50494">
    <property type="entry name" value="Trypsin-like serine proteases"/>
    <property type="match status" value="1"/>
</dbReference>
<evidence type="ECO:0000313" key="8">
    <source>
        <dbReference type="Proteomes" id="UP000252086"/>
    </source>
</evidence>
<keyword evidence="2 7" id="KW-0645">Protease</keyword>
<dbReference type="SUPFAM" id="SSF50156">
    <property type="entry name" value="PDZ domain-like"/>
    <property type="match status" value="1"/>
</dbReference>
<dbReference type="FunFam" id="2.40.10.10:FF:000001">
    <property type="entry name" value="Periplasmic serine protease DegS"/>
    <property type="match status" value="1"/>
</dbReference>
<gene>
    <name evidence="7" type="ORF">DFP76_105153</name>
</gene>
<name>A0A366CXW8_9GAMM</name>
<dbReference type="GO" id="GO:0006508">
    <property type="term" value="P:proteolysis"/>
    <property type="evidence" value="ECO:0007669"/>
    <property type="project" value="UniProtKB-KW"/>
</dbReference>
<dbReference type="Pfam" id="PF13365">
    <property type="entry name" value="Trypsin_2"/>
    <property type="match status" value="1"/>
</dbReference>
<dbReference type="GO" id="GO:0004252">
    <property type="term" value="F:serine-type endopeptidase activity"/>
    <property type="evidence" value="ECO:0007669"/>
    <property type="project" value="InterPro"/>
</dbReference>
<dbReference type="AlphaFoldDB" id="A0A366CXW8"/>
<keyword evidence="4" id="KW-0720">Serine protease</keyword>
<evidence type="ECO:0000313" key="7">
    <source>
        <dbReference type="EMBL" id="RBO82682.1"/>
    </source>
</evidence>
<evidence type="ECO:0000256" key="4">
    <source>
        <dbReference type="ARBA" id="ARBA00022825"/>
    </source>
</evidence>
<evidence type="ECO:0000256" key="1">
    <source>
        <dbReference type="ARBA" id="ARBA00010541"/>
    </source>
</evidence>
<feature type="domain" description="PDZ" evidence="6">
    <location>
        <begin position="241"/>
        <end position="319"/>
    </location>
</feature>
<dbReference type="InterPro" id="IPR041489">
    <property type="entry name" value="PDZ_6"/>
</dbReference>
<keyword evidence="8" id="KW-1185">Reference proteome</keyword>
<dbReference type="InterPro" id="IPR001478">
    <property type="entry name" value="PDZ"/>
</dbReference>
<keyword evidence="5" id="KW-0472">Membrane</keyword>
<dbReference type="PROSITE" id="PS50106">
    <property type="entry name" value="PDZ"/>
    <property type="match status" value="1"/>
</dbReference>
<reference evidence="7 8" key="1">
    <citation type="submission" date="2018-06" db="EMBL/GenBank/DDBJ databases">
        <title>Genomic Encyclopedia of Type Strains, Phase III (KMG-III): the genomes of soil and plant-associated and newly described type strains.</title>
        <authorList>
            <person name="Whitman W."/>
        </authorList>
    </citation>
    <scope>NUCLEOTIDE SEQUENCE [LARGE SCALE GENOMIC DNA]</scope>
    <source>
        <strain evidence="7 8">CECT 7732</strain>
    </source>
</reference>
<dbReference type="InterPro" id="IPR036034">
    <property type="entry name" value="PDZ_sf"/>
</dbReference>
<evidence type="ECO:0000256" key="3">
    <source>
        <dbReference type="ARBA" id="ARBA00022801"/>
    </source>
</evidence>
<accession>A0A366CXW8</accession>
<proteinExistence type="inferred from homology"/>
<keyword evidence="3" id="KW-0378">Hydrolase</keyword>
<dbReference type="Gene3D" id="2.40.10.120">
    <property type="match status" value="1"/>
</dbReference>
<evidence type="ECO:0000256" key="2">
    <source>
        <dbReference type="ARBA" id="ARBA00022670"/>
    </source>
</evidence>
<dbReference type="InterPro" id="IPR001940">
    <property type="entry name" value="Peptidase_S1C"/>
</dbReference>
<dbReference type="RefSeq" id="WP_113874637.1">
    <property type="nucleotide sequence ID" value="NZ_QNRF01000005.1"/>
</dbReference>
<evidence type="ECO:0000256" key="5">
    <source>
        <dbReference type="SAM" id="Phobius"/>
    </source>
</evidence>
<comment type="caution">
    <text evidence="7">The sequence shown here is derived from an EMBL/GenBank/DDBJ whole genome shotgun (WGS) entry which is preliminary data.</text>
</comment>
<evidence type="ECO:0000259" key="6">
    <source>
        <dbReference type="PROSITE" id="PS50106"/>
    </source>
</evidence>
<dbReference type="PROSITE" id="PS51257">
    <property type="entry name" value="PROKAR_LIPOPROTEIN"/>
    <property type="match status" value="1"/>
</dbReference>
<organism evidence="7 8">
    <name type="scientific">Marinomonas aquiplantarum</name>
    <dbReference type="NCBI Taxonomy" id="491951"/>
    <lineage>
        <taxon>Bacteria</taxon>
        <taxon>Pseudomonadati</taxon>
        <taxon>Pseudomonadota</taxon>
        <taxon>Gammaproteobacteria</taxon>
        <taxon>Oceanospirillales</taxon>
        <taxon>Oceanospirillaceae</taxon>
        <taxon>Marinomonas</taxon>
    </lineage>
</organism>